<accession>A0ABT1DEH4</accession>
<dbReference type="EMBL" id="JAFIRR010000211">
    <property type="protein sequence ID" value="MCO6419624.1"/>
    <property type="molecule type" value="Genomic_DNA"/>
</dbReference>
<comment type="caution">
    <text evidence="2">The sequence shown here is derived from an EMBL/GenBank/DDBJ whole genome shotgun (WGS) entry which is preliminary data.</text>
</comment>
<dbReference type="Pfam" id="PF18588">
    <property type="entry name" value="WcbI"/>
    <property type="match status" value="1"/>
</dbReference>
<organism evidence="2 3">
    <name type="scientific">Siccirubricoccus soli</name>
    <dbReference type="NCBI Taxonomy" id="2899147"/>
    <lineage>
        <taxon>Bacteria</taxon>
        <taxon>Pseudomonadati</taxon>
        <taxon>Pseudomonadota</taxon>
        <taxon>Alphaproteobacteria</taxon>
        <taxon>Acetobacterales</taxon>
        <taxon>Roseomonadaceae</taxon>
        <taxon>Siccirubricoccus</taxon>
    </lineage>
</organism>
<dbReference type="RefSeq" id="WP_252956310.1">
    <property type="nucleotide sequence ID" value="NZ_JAFIRR010000211.1"/>
</dbReference>
<dbReference type="InterPro" id="IPR041307">
    <property type="entry name" value="WcbI"/>
</dbReference>
<name>A0ABT1DEH4_9PROT</name>
<dbReference type="Proteomes" id="UP001523392">
    <property type="component" value="Unassembled WGS sequence"/>
</dbReference>
<evidence type="ECO:0000259" key="1">
    <source>
        <dbReference type="Pfam" id="PF18588"/>
    </source>
</evidence>
<keyword evidence="3" id="KW-1185">Reference proteome</keyword>
<evidence type="ECO:0000313" key="3">
    <source>
        <dbReference type="Proteomes" id="UP001523392"/>
    </source>
</evidence>
<proteinExistence type="predicted"/>
<evidence type="ECO:0000313" key="2">
    <source>
        <dbReference type="EMBL" id="MCO6419624.1"/>
    </source>
</evidence>
<dbReference type="Gene3D" id="3.40.50.12080">
    <property type="match status" value="1"/>
</dbReference>
<protein>
    <recommendedName>
        <fullName evidence="1">Polysaccharide biosynthesis enzyme WcbI domain-containing protein</fullName>
    </recommendedName>
</protein>
<feature type="domain" description="Polysaccharide biosynthesis enzyme WcbI" evidence="1">
    <location>
        <begin position="3"/>
        <end position="203"/>
    </location>
</feature>
<reference evidence="2 3" key="1">
    <citation type="submission" date="2021-12" db="EMBL/GenBank/DDBJ databases">
        <title>Siccirubricoccus leaddurans sp. nov., a high concentration Zn2+ tolerance bacterium.</title>
        <authorList>
            <person name="Cao Y."/>
        </authorList>
    </citation>
    <scope>NUCLEOTIDE SEQUENCE [LARGE SCALE GENOMIC DNA]</scope>
    <source>
        <strain evidence="2 3">KC 17139</strain>
    </source>
</reference>
<gene>
    <name evidence="2" type="ORF">JYK14_26160</name>
</gene>
<sequence>MRIAVLGGCQAHGVAHGLLALLPEAEVDSFEAVAVSRHGKEAEAAAALASYDVLFTQDLDPGFGPLGTAALQAAHPRLYRFPLIAFGGYQPDLVYLMADGQAQASPVGAYHSAIIAGAYSLGVPEADVAQLFNRLVYQRLGYFEAFGKARALLLQWAQDAYGMDLAPAFDRWHARGCFMHTINHPKIVALAGMAHLLAVTTGLVPANTPVPVVEFDHLANDTIWPVYPELAEALGIPGSLLFKRINRGVEPGPNSQLIPLPRLIRESYAMYPHVPKELFGVGEAGVIRQKLAEIL</sequence>